<evidence type="ECO:0000313" key="3">
    <source>
        <dbReference type="Proteomes" id="UP001283341"/>
    </source>
</evidence>
<accession>A0AAE0HVH4</accession>
<dbReference type="InterPro" id="IPR022025">
    <property type="entry name" value="Amidoligase_2"/>
</dbReference>
<dbReference type="EMBL" id="JAUEDM010000012">
    <property type="protein sequence ID" value="KAK3311857.1"/>
    <property type="molecule type" value="Genomic_DNA"/>
</dbReference>
<reference evidence="2" key="1">
    <citation type="journal article" date="2023" name="Mol. Phylogenet. Evol.">
        <title>Genome-scale phylogeny and comparative genomics of the fungal order Sordariales.</title>
        <authorList>
            <person name="Hensen N."/>
            <person name="Bonometti L."/>
            <person name="Westerberg I."/>
            <person name="Brannstrom I.O."/>
            <person name="Guillou S."/>
            <person name="Cros-Aarteil S."/>
            <person name="Calhoun S."/>
            <person name="Haridas S."/>
            <person name="Kuo A."/>
            <person name="Mondo S."/>
            <person name="Pangilinan J."/>
            <person name="Riley R."/>
            <person name="LaButti K."/>
            <person name="Andreopoulos B."/>
            <person name="Lipzen A."/>
            <person name="Chen C."/>
            <person name="Yan M."/>
            <person name="Daum C."/>
            <person name="Ng V."/>
            <person name="Clum A."/>
            <person name="Steindorff A."/>
            <person name="Ohm R.A."/>
            <person name="Martin F."/>
            <person name="Silar P."/>
            <person name="Natvig D.O."/>
            <person name="Lalanne C."/>
            <person name="Gautier V."/>
            <person name="Ament-Velasquez S.L."/>
            <person name="Kruys A."/>
            <person name="Hutchinson M.I."/>
            <person name="Powell A.J."/>
            <person name="Barry K."/>
            <person name="Miller A.N."/>
            <person name="Grigoriev I.V."/>
            <person name="Debuchy R."/>
            <person name="Gladieux P."/>
            <person name="Hiltunen Thoren M."/>
            <person name="Johannesson H."/>
        </authorList>
    </citation>
    <scope>NUCLEOTIDE SEQUENCE</scope>
    <source>
        <strain evidence="2">CBS 118394</strain>
    </source>
</reference>
<sequence length="331" mass="35610">MADQNSFQFGVEIELLLGSRKKTHPNWKSLARDLSKRLLKAGIANHINDGNDKSHENYREWSITQEITIPSQPAKNLWGLELVSPIYPVYAYWSSDLETIFSVLHASFTLAASSHCSTHVHVSGTPTPLSAAELSALAKAALYYEPALDRLVPPSRRGSAAYWCQSNRANPSLQQLGLAECLATLDHVIDPDDGITGNVRNIVEAMNLFPANSAYGRAHGKKKDFMRGKVYKWDFTGMLPSSNSSSVQGAGRGTVEFRQPPGSLVADDASGWITLAVAFVVGAMAVGPRLGGADVNGGASPEELWALLASGAEALGWESLGAVEGLFERMG</sequence>
<dbReference type="Proteomes" id="UP001283341">
    <property type="component" value="Unassembled WGS sequence"/>
</dbReference>
<protein>
    <submittedName>
        <fullName evidence="2">Amidoligase</fullName>
    </submittedName>
</protein>
<evidence type="ECO:0000313" key="1">
    <source>
        <dbReference type="EMBL" id="KAK3311857.1"/>
    </source>
</evidence>
<name>A0AAE0HVH4_9PEZI</name>
<dbReference type="PANTHER" id="PTHR36847:SF1">
    <property type="entry name" value="AMIDOLIGASE ENZYME"/>
    <property type="match status" value="1"/>
</dbReference>
<reference evidence="2" key="2">
    <citation type="submission" date="2023-06" db="EMBL/GenBank/DDBJ databases">
        <authorList>
            <consortium name="Lawrence Berkeley National Laboratory"/>
            <person name="Haridas S."/>
            <person name="Hensen N."/>
            <person name="Bonometti L."/>
            <person name="Westerberg I."/>
            <person name="Brannstrom I.O."/>
            <person name="Guillou S."/>
            <person name="Cros-Aarteil S."/>
            <person name="Calhoun S."/>
            <person name="Kuo A."/>
            <person name="Mondo S."/>
            <person name="Pangilinan J."/>
            <person name="Riley R."/>
            <person name="Labutti K."/>
            <person name="Andreopoulos B."/>
            <person name="Lipzen A."/>
            <person name="Chen C."/>
            <person name="Yanf M."/>
            <person name="Daum C."/>
            <person name="Ng V."/>
            <person name="Clum A."/>
            <person name="Steindorff A."/>
            <person name="Ohm R."/>
            <person name="Martin F."/>
            <person name="Silar P."/>
            <person name="Natvig D."/>
            <person name="Lalanne C."/>
            <person name="Gautier V."/>
            <person name="Ament-Velasquez S.L."/>
            <person name="Kruys A."/>
            <person name="Hutchinson M.I."/>
            <person name="Powell A.J."/>
            <person name="Barry K."/>
            <person name="Miller A.N."/>
            <person name="Grigoriev I.V."/>
            <person name="Debuchy R."/>
            <person name="Gladieux P."/>
            <person name="Thoren M.H."/>
            <person name="Johannesson H."/>
        </authorList>
    </citation>
    <scope>NUCLEOTIDE SEQUENCE</scope>
    <source>
        <strain evidence="2">CBS 118394</strain>
    </source>
</reference>
<dbReference type="AlphaFoldDB" id="A0AAE0HVH4"/>
<dbReference type="EMBL" id="JAUEDM010000007">
    <property type="protein sequence ID" value="KAK3313680.1"/>
    <property type="molecule type" value="Genomic_DNA"/>
</dbReference>
<keyword evidence="3" id="KW-1185">Reference proteome</keyword>
<gene>
    <name evidence="1" type="ORF">B0H66DRAFT_525963</name>
    <name evidence="2" type="ORF">B0H66DRAFT_584264</name>
</gene>
<evidence type="ECO:0000313" key="2">
    <source>
        <dbReference type="EMBL" id="KAK3313680.1"/>
    </source>
</evidence>
<organism evidence="2 3">
    <name type="scientific">Apodospora peruviana</name>
    <dbReference type="NCBI Taxonomy" id="516989"/>
    <lineage>
        <taxon>Eukaryota</taxon>
        <taxon>Fungi</taxon>
        <taxon>Dikarya</taxon>
        <taxon>Ascomycota</taxon>
        <taxon>Pezizomycotina</taxon>
        <taxon>Sordariomycetes</taxon>
        <taxon>Sordariomycetidae</taxon>
        <taxon>Sordariales</taxon>
        <taxon>Lasiosphaeriaceae</taxon>
        <taxon>Apodospora</taxon>
    </lineage>
</organism>
<proteinExistence type="predicted"/>
<dbReference type="PANTHER" id="PTHR36847">
    <property type="entry name" value="AMIDOLIGASE ENZYME"/>
    <property type="match status" value="1"/>
</dbReference>
<comment type="caution">
    <text evidence="2">The sequence shown here is derived from an EMBL/GenBank/DDBJ whole genome shotgun (WGS) entry which is preliminary data.</text>
</comment>
<dbReference type="Pfam" id="PF12224">
    <property type="entry name" value="Amidoligase_2"/>
    <property type="match status" value="1"/>
</dbReference>